<reference evidence="5 6" key="1">
    <citation type="journal article" date="2010" name="Plant Cell">
        <title>The Chlorella variabilis NC64A genome reveals adaptation to photosymbiosis, coevolution with viruses, and cryptic sex.</title>
        <authorList>
            <person name="Blanc G."/>
            <person name="Duncan G."/>
            <person name="Agarkova I."/>
            <person name="Borodovsky M."/>
            <person name="Gurnon J."/>
            <person name="Kuo A."/>
            <person name="Lindquist E."/>
            <person name="Lucas S."/>
            <person name="Pangilinan J."/>
            <person name="Polle J."/>
            <person name="Salamov A."/>
            <person name="Terry A."/>
            <person name="Yamada T."/>
            <person name="Dunigan D.D."/>
            <person name="Grigoriev I.V."/>
            <person name="Claverie J.M."/>
            <person name="Van Etten J.L."/>
        </authorList>
    </citation>
    <scope>NUCLEOTIDE SEQUENCE [LARGE SCALE GENOMIC DNA]</scope>
    <source>
        <strain evidence="5 6">NC64A</strain>
    </source>
</reference>
<feature type="compositionally biased region" description="Low complexity" evidence="3">
    <location>
        <begin position="212"/>
        <end position="260"/>
    </location>
</feature>
<dbReference type="RefSeq" id="XP_005843340.1">
    <property type="nucleotide sequence ID" value="XM_005843278.1"/>
</dbReference>
<dbReference type="InterPro" id="IPR051144">
    <property type="entry name" value="Formin_homology_domain"/>
</dbReference>
<dbReference type="EMBL" id="GL433866">
    <property type="protein sequence ID" value="EFN51238.1"/>
    <property type="molecule type" value="Genomic_DNA"/>
</dbReference>
<dbReference type="SMART" id="SM00498">
    <property type="entry name" value="FH2"/>
    <property type="match status" value="1"/>
</dbReference>
<dbReference type="eggNOG" id="KOG1922">
    <property type="taxonomic scope" value="Eukaryota"/>
</dbReference>
<dbReference type="KEGG" id="cvr:CHLNCDRAFT_141254"/>
<dbReference type="GeneID" id="17350639"/>
<evidence type="ECO:0000259" key="4">
    <source>
        <dbReference type="PROSITE" id="PS51444"/>
    </source>
</evidence>
<dbReference type="SUPFAM" id="SSF101447">
    <property type="entry name" value="Formin homology 2 domain (FH2 domain)"/>
    <property type="match status" value="1"/>
</dbReference>
<dbReference type="InParanoid" id="E1ZSG0"/>
<dbReference type="OMA" id="SNMTLMH"/>
<feature type="compositionally biased region" description="Low complexity" evidence="3">
    <location>
        <begin position="365"/>
        <end position="375"/>
    </location>
</feature>
<feature type="domain" description="FH2" evidence="4">
    <location>
        <begin position="256"/>
        <end position="711"/>
    </location>
</feature>
<feature type="compositionally biased region" description="Acidic residues" evidence="3">
    <location>
        <begin position="732"/>
        <end position="741"/>
    </location>
</feature>
<dbReference type="Pfam" id="PF02181">
    <property type="entry name" value="FH2"/>
    <property type="match status" value="1"/>
</dbReference>
<evidence type="ECO:0000256" key="1">
    <source>
        <dbReference type="ARBA" id="ARBA00006468"/>
    </source>
</evidence>
<gene>
    <name evidence="5" type="ORF">CHLNCDRAFT_141254</name>
</gene>
<dbReference type="STRING" id="554065.E1ZSG0"/>
<feature type="region of interest" description="Disordered" evidence="3">
    <location>
        <begin position="179"/>
        <end position="264"/>
    </location>
</feature>
<dbReference type="PANTHER" id="PTHR45733">
    <property type="entry name" value="FORMIN-J"/>
    <property type="match status" value="1"/>
</dbReference>
<name>E1ZSG0_CHLVA</name>
<dbReference type="InterPro" id="IPR042201">
    <property type="entry name" value="FH2_Formin_sf"/>
</dbReference>
<dbReference type="Proteomes" id="UP000008141">
    <property type="component" value="Unassembled WGS sequence"/>
</dbReference>
<feature type="region of interest" description="Disordered" evidence="3">
    <location>
        <begin position="705"/>
        <end position="767"/>
    </location>
</feature>
<dbReference type="AlphaFoldDB" id="E1ZSG0"/>
<feature type="compositionally biased region" description="Low complexity" evidence="3">
    <location>
        <begin position="322"/>
        <end position="352"/>
    </location>
</feature>
<dbReference type="Gene3D" id="1.20.58.2220">
    <property type="entry name" value="Formin, FH2 domain"/>
    <property type="match status" value="1"/>
</dbReference>
<feature type="compositionally biased region" description="Pro residues" evidence="3">
    <location>
        <begin position="188"/>
        <end position="201"/>
    </location>
</feature>
<evidence type="ECO:0000313" key="5">
    <source>
        <dbReference type="EMBL" id="EFN51238.1"/>
    </source>
</evidence>
<feature type="region of interest" description="Disordered" evidence="3">
    <location>
        <begin position="319"/>
        <end position="375"/>
    </location>
</feature>
<feature type="compositionally biased region" description="Basic and acidic residues" evidence="3">
    <location>
        <begin position="705"/>
        <end position="731"/>
    </location>
</feature>
<evidence type="ECO:0000256" key="3">
    <source>
        <dbReference type="SAM" id="MobiDB-lite"/>
    </source>
</evidence>
<keyword evidence="6" id="KW-1185">Reference proteome</keyword>
<feature type="compositionally biased region" description="Gly residues" evidence="3">
    <location>
        <begin position="353"/>
        <end position="364"/>
    </location>
</feature>
<sequence length="767" mass="79480">MALGTKALKELARSLDAARDCLRDSAGGDDTPAVDELGAYREGQLLKKQLLEARASRLCRFLELTGGSGCTPRAATSGVSSGGGGGGGGGAHWGAQSKGQTPAVRRRLGSLDDSAEEADSSPRGGRKAAHWHSPVSVLEGAGACFDACSTPGSSRSDDSEQAAASLPLTPVPCALDDRQQAAAGRATKPPPPPPPMPPPPGVVRLGGKWKGSRGAATSSAPAAWSSSQGATGTPTAAASGPAKPALPGGALPAHLAAPAPKEGVQRRPIHLDGVYAKNARGSLWEQPPPGQEAADPAAAVRVGALDRLFAKQLAVAAEEEGSAAGSSPAASPQRPSAPGARQEPGGLERALSGSGGSEAGGTCGSPGAASLASRGSLSLGRQRPIIRLFTGGRKAVNIEILMRKLPADVAQAVAELDTSRLQVAVLRELQANLPDAAELEALHSYLDAGGDPCQLGRAEQLFVALRGTARLQQKLQVLIFKGGLQEQAGEVTEPLARIVAALDQLRASPALRLLLHTALRLGNTLNAGRKAPQRGIRLASLRKLADTRSMDGSTTLMHYLVALLLEEAPGALLLGKPGSQCEAVPAARHWTFAELESQLGSLSAGIDMVRQEQRAARGGEQRQLAALAGQASALVQRAQQLLAAARQKAADTLRFLGEDVAAEPALSTAEPRRMLGDLADFFALLHRAAHADAERLTVVLDTMQRQRDEEEAERRRREEEAEEEERRRQSEEAEGDSEEVEGQQGGAERAERPSAPAALSSCSDAAA</sequence>
<proteinExistence type="inferred from homology"/>
<dbReference type="PROSITE" id="PS51444">
    <property type="entry name" value="FH2"/>
    <property type="match status" value="1"/>
</dbReference>
<feature type="compositionally biased region" description="Gly residues" evidence="3">
    <location>
        <begin position="80"/>
        <end position="92"/>
    </location>
</feature>
<comment type="similarity">
    <text evidence="1">Belongs to the formin-like family. Class-II subfamily.</text>
</comment>
<dbReference type="InterPro" id="IPR015425">
    <property type="entry name" value="FH2_Formin"/>
</dbReference>
<organism evidence="6">
    <name type="scientific">Chlorella variabilis</name>
    <name type="common">Green alga</name>
    <dbReference type="NCBI Taxonomy" id="554065"/>
    <lineage>
        <taxon>Eukaryota</taxon>
        <taxon>Viridiplantae</taxon>
        <taxon>Chlorophyta</taxon>
        <taxon>core chlorophytes</taxon>
        <taxon>Trebouxiophyceae</taxon>
        <taxon>Chlorellales</taxon>
        <taxon>Chlorellaceae</taxon>
        <taxon>Chlorella clade</taxon>
        <taxon>Chlorella</taxon>
    </lineage>
</organism>
<evidence type="ECO:0000256" key="2">
    <source>
        <dbReference type="RuleBase" id="RU361260"/>
    </source>
</evidence>
<protein>
    <recommendedName>
        <fullName evidence="2">Formin-like protein</fullName>
    </recommendedName>
</protein>
<feature type="region of interest" description="Disordered" evidence="3">
    <location>
        <begin position="72"/>
        <end position="131"/>
    </location>
</feature>
<evidence type="ECO:0000313" key="6">
    <source>
        <dbReference type="Proteomes" id="UP000008141"/>
    </source>
</evidence>
<dbReference type="OrthoDB" id="513486at2759"/>
<accession>E1ZSG0</accession>